<dbReference type="Proteomes" id="UP000830375">
    <property type="component" value="Unassembled WGS sequence"/>
</dbReference>
<dbReference type="EMBL" id="JACTAM010000017">
    <property type="protein sequence ID" value="KAI2654624.1"/>
    <property type="molecule type" value="Genomic_DNA"/>
</dbReference>
<protein>
    <submittedName>
        <fullName evidence="1">Error-prone DNA polymerase</fullName>
    </submittedName>
</protein>
<evidence type="ECO:0000313" key="2">
    <source>
        <dbReference type="Proteomes" id="UP000830375"/>
    </source>
</evidence>
<organism evidence="1 2">
    <name type="scientific">Labeo rohita</name>
    <name type="common">Indian major carp</name>
    <name type="synonym">Cyprinus rohita</name>
    <dbReference type="NCBI Taxonomy" id="84645"/>
    <lineage>
        <taxon>Eukaryota</taxon>
        <taxon>Metazoa</taxon>
        <taxon>Chordata</taxon>
        <taxon>Craniata</taxon>
        <taxon>Vertebrata</taxon>
        <taxon>Euteleostomi</taxon>
        <taxon>Actinopterygii</taxon>
        <taxon>Neopterygii</taxon>
        <taxon>Teleostei</taxon>
        <taxon>Ostariophysi</taxon>
        <taxon>Cypriniformes</taxon>
        <taxon>Cyprinidae</taxon>
        <taxon>Labeoninae</taxon>
        <taxon>Labeonini</taxon>
        <taxon>Labeo</taxon>
    </lineage>
</organism>
<proteinExistence type="predicted"/>
<evidence type="ECO:0000313" key="1">
    <source>
        <dbReference type="EMBL" id="KAI2654624.1"/>
    </source>
</evidence>
<reference evidence="1 2" key="1">
    <citation type="submission" date="2022-01" db="EMBL/GenBank/DDBJ databases">
        <title>A high-quality chromosome-level genome assembly of rohu carp, Labeo rohita.</title>
        <authorList>
            <person name="Arick M.A. II"/>
            <person name="Hsu C.-Y."/>
            <person name="Magbanua Z."/>
            <person name="Pechanova O."/>
            <person name="Grover C."/>
            <person name="Miller E."/>
            <person name="Thrash A."/>
            <person name="Ezzel L."/>
            <person name="Alam S."/>
            <person name="Benzie J."/>
            <person name="Hamilton M."/>
            <person name="Karsi A."/>
            <person name="Lawrence M.L."/>
            <person name="Peterson D.G."/>
        </authorList>
    </citation>
    <scope>NUCLEOTIDE SEQUENCE [LARGE SCALE GENOMIC DNA]</scope>
    <source>
        <strain evidence="2">BAU-BD-2019</strain>
        <tissue evidence="1">Blood</tissue>
    </source>
</reference>
<keyword evidence="2" id="KW-1185">Reference proteome</keyword>
<comment type="caution">
    <text evidence="1">The sequence shown here is derived from an EMBL/GenBank/DDBJ whole genome shotgun (WGS) entry which is preliminary data.</text>
</comment>
<gene>
    <name evidence="1" type="ORF">H4Q32_011393</name>
</gene>
<sequence>MSLFGKDATSFSHLDLGILCHSSLRILSSSVRLDGKPSAQSEVLSTLEKVLVQDIPHDAATTMLHCWDCIGQVMSSAWFSPHIPLRIKAKKLYLGLIKPENLISHHLGVLQVFFSKLHVERLPSGHSDIKPRLVEGCSDGCLSTTFSHLPTTSLELSHSDLWVLLYLSHQGSSPPIAQFGWTASSRKGSGRPERLPFKDFGGHCALRNLKCSRNFCNLGQICALPQFCL</sequence>
<accession>A0ABQ8LVH6</accession>
<name>A0ABQ8LVH6_LABRO</name>